<evidence type="ECO:0000313" key="2">
    <source>
        <dbReference type="Proteomes" id="UP000238296"/>
    </source>
</evidence>
<reference evidence="1 2" key="1">
    <citation type="journal article" date="2017" name="Int. J. Syst. Evol. Microbiol.">
        <title>Mycobacterium talmoniae sp. nov., a slowly growing mycobacterium isolated from human respiratory samples.</title>
        <authorList>
            <person name="Davidson R.M."/>
            <person name="DeGroote M.A."/>
            <person name="Marola J.L."/>
            <person name="Buss S."/>
            <person name="Jones V."/>
            <person name="McNeil M.R."/>
            <person name="Freifeld A.G."/>
            <person name="Elaine Epperson L."/>
            <person name="Hasan N.A."/>
            <person name="Jackson M."/>
            <person name="Iwen P.C."/>
            <person name="Salfinger M."/>
            <person name="Strong M."/>
        </authorList>
    </citation>
    <scope>NUCLEOTIDE SEQUENCE [LARGE SCALE GENOMIC DNA]</scope>
    <source>
        <strain evidence="1 2">ATCC BAA-2683</strain>
    </source>
</reference>
<evidence type="ECO:0000313" key="1">
    <source>
        <dbReference type="EMBL" id="PQM44867.1"/>
    </source>
</evidence>
<dbReference type="Proteomes" id="UP000238296">
    <property type="component" value="Unassembled WGS sequence"/>
</dbReference>
<organism evidence="1 2">
    <name type="scientific">Mycobacterium talmoniae</name>
    <dbReference type="NCBI Taxonomy" id="1858794"/>
    <lineage>
        <taxon>Bacteria</taxon>
        <taxon>Bacillati</taxon>
        <taxon>Actinomycetota</taxon>
        <taxon>Actinomycetes</taxon>
        <taxon>Mycobacteriales</taxon>
        <taxon>Mycobacteriaceae</taxon>
        <taxon>Mycobacterium</taxon>
    </lineage>
</organism>
<protein>
    <submittedName>
        <fullName evidence="1">Uncharacterized protein</fullName>
    </submittedName>
</protein>
<proteinExistence type="predicted"/>
<dbReference type="AlphaFoldDB" id="A0A2S8BDW4"/>
<comment type="caution">
    <text evidence="1">The sequence shown here is derived from an EMBL/GenBank/DDBJ whole genome shotgun (WGS) entry which is preliminary data.</text>
</comment>
<sequence>MARGGGGMPMLGGGGASAPWGGGLPGGGGFSLPGLAGGLGVPHGSAPGGGLSVGGPGTFGDLDAHQMAVAKAIVAEAMRRHLPPKAAQIGVATSMTEANLRVLANPNVPESMRLPHVGVGHDHDSVGPFQQRQSWGATADLMNPVTAAGKFFDKLVRIPGWEAMPVTVAAQKVQVSAAPSAYAKHEASAAAVVRAILGG</sequence>
<dbReference type="EMBL" id="PPEA01000699">
    <property type="protein sequence ID" value="PQM44867.1"/>
    <property type="molecule type" value="Genomic_DNA"/>
</dbReference>
<gene>
    <name evidence="1" type="ORF">C1Y40_04969</name>
</gene>
<accession>A0A2S8BDW4</accession>
<name>A0A2S8BDW4_9MYCO</name>